<dbReference type="ESTHER" id="9pezi-a0a1c1x275">
    <property type="family name" value="Fungal_carboxylesterase_lipase"/>
</dbReference>
<evidence type="ECO:0000256" key="2">
    <source>
        <dbReference type="ARBA" id="ARBA00022801"/>
    </source>
</evidence>
<dbReference type="Gene3D" id="3.40.50.1820">
    <property type="entry name" value="alpha/beta hydrolase"/>
    <property type="match status" value="2"/>
</dbReference>
<dbReference type="EC" id="3.1.1.-" evidence="4"/>
<dbReference type="InterPro" id="IPR029058">
    <property type="entry name" value="AB_hydrolase_fold"/>
</dbReference>
<dbReference type="PANTHER" id="PTHR43918">
    <property type="entry name" value="ACETYLCHOLINESTERASE"/>
    <property type="match status" value="1"/>
</dbReference>
<proteinExistence type="inferred from homology"/>
<evidence type="ECO:0000256" key="1">
    <source>
        <dbReference type="ARBA" id="ARBA00005964"/>
    </source>
</evidence>
<protein>
    <recommendedName>
        <fullName evidence="4">Carboxylic ester hydrolase</fullName>
        <ecNumber evidence="4">3.1.1.-</ecNumber>
    </recommendedName>
</protein>
<dbReference type="Pfam" id="PF00135">
    <property type="entry name" value="COesterase"/>
    <property type="match status" value="1"/>
</dbReference>
<dbReference type="InterPro" id="IPR000997">
    <property type="entry name" value="Cholinesterase"/>
</dbReference>
<dbReference type="InterPro" id="IPR002018">
    <property type="entry name" value="CarbesteraseB"/>
</dbReference>
<feature type="domain" description="Carboxylesterase type B" evidence="5">
    <location>
        <begin position="34"/>
        <end position="378"/>
    </location>
</feature>
<dbReference type="SUPFAM" id="SSF53474">
    <property type="entry name" value="alpha/beta-Hydrolases"/>
    <property type="match status" value="1"/>
</dbReference>
<comment type="caution">
    <text evidence="6">The sequence shown here is derived from an EMBL/GenBank/DDBJ whole genome shotgun (WGS) entry which is preliminary data.</text>
</comment>
<dbReference type="InterPro" id="IPR050654">
    <property type="entry name" value="AChE-related_enzymes"/>
</dbReference>
<evidence type="ECO:0000259" key="5">
    <source>
        <dbReference type="Pfam" id="PF00135"/>
    </source>
</evidence>
<dbReference type="PROSITE" id="PS00122">
    <property type="entry name" value="CARBOXYLESTERASE_B_1"/>
    <property type="match status" value="1"/>
</dbReference>
<dbReference type="PANTHER" id="PTHR43918:SF4">
    <property type="entry name" value="CARBOXYLIC ESTER HYDROLASE"/>
    <property type="match status" value="1"/>
</dbReference>
<keyword evidence="3" id="KW-1015">Disulfide bond</keyword>
<organism evidence="6 7">
    <name type="scientific">Diaporthe helianthi</name>
    <dbReference type="NCBI Taxonomy" id="158607"/>
    <lineage>
        <taxon>Eukaryota</taxon>
        <taxon>Fungi</taxon>
        <taxon>Dikarya</taxon>
        <taxon>Ascomycota</taxon>
        <taxon>Pezizomycotina</taxon>
        <taxon>Sordariomycetes</taxon>
        <taxon>Sordariomycetidae</taxon>
        <taxon>Diaporthales</taxon>
        <taxon>Diaporthaceae</taxon>
        <taxon>Diaporthe</taxon>
    </lineage>
</organism>
<dbReference type="Proteomes" id="UP000094444">
    <property type="component" value="Unassembled WGS sequence"/>
</dbReference>
<dbReference type="GO" id="GO:0004104">
    <property type="term" value="F:cholinesterase activity"/>
    <property type="evidence" value="ECO:0007669"/>
    <property type="project" value="InterPro"/>
</dbReference>
<evidence type="ECO:0000313" key="6">
    <source>
        <dbReference type="EMBL" id="POS70845.1"/>
    </source>
</evidence>
<dbReference type="EMBL" id="MAVT02001466">
    <property type="protein sequence ID" value="POS70845.1"/>
    <property type="molecule type" value="Genomic_DNA"/>
</dbReference>
<reference evidence="6" key="1">
    <citation type="submission" date="2017-09" db="EMBL/GenBank/DDBJ databases">
        <title>Polyketide synthases of a Diaporthe helianthi virulent isolate.</title>
        <authorList>
            <person name="Baroncelli R."/>
        </authorList>
    </citation>
    <scope>NUCLEOTIDE SEQUENCE [LARGE SCALE GENOMIC DNA]</scope>
    <source>
        <strain evidence="6">7/96</strain>
    </source>
</reference>
<accession>A0A2P5HKR3</accession>
<dbReference type="InParanoid" id="A0A2P5HKR3"/>
<dbReference type="STRING" id="158607.A0A2P5HKR3"/>
<evidence type="ECO:0000313" key="7">
    <source>
        <dbReference type="Proteomes" id="UP000094444"/>
    </source>
</evidence>
<evidence type="ECO:0000256" key="4">
    <source>
        <dbReference type="RuleBase" id="RU361235"/>
    </source>
</evidence>
<name>A0A2P5HKR3_DIAHE</name>
<dbReference type="OrthoDB" id="408631at2759"/>
<dbReference type="AlphaFoldDB" id="A0A2P5HKR3"/>
<gene>
    <name evidence="6" type="ORF">DHEL01_v210761</name>
</gene>
<dbReference type="InterPro" id="IPR019826">
    <property type="entry name" value="Carboxylesterase_B_AS"/>
</dbReference>
<evidence type="ECO:0000256" key="3">
    <source>
        <dbReference type="ARBA" id="ARBA00023157"/>
    </source>
</evidence>
<dbReference type="PRINTS" id="PR00878">
    <property type="entry name" value="CHOLNESTRASE"/>
</dbReference>
<sequence>MTLIRYTIEALGVALTISGAHGSVVPPRTFNVGQQVNTTSGIIRGHAAATRSEVSEYLGIPFAQPPIGDLRFAAPEPYRSSLPFNASSYGLMCMSNAGNPDYSVLTAAGFNLTPIAEDYLNTIQGQGNAMGEDCLTLNVWTKPQVGEKAKAVLFFIHGGGFQGGSSHNPFLTGQYFADDEDVVVISTNYRTNVFGFPGLQPSIANVEPNAGLLDQRLAIEWARDNVAAFGGDPKRITLFGQSAGSTSISTYAYAYADDPIAHGLITQSGTADSFGTPATDSTASFAAVATVLGCNTTTTTTPEGLAAAVSCIRAHPASAVSAAAAQVPPTTSALGTFAPTADNKTAFAEYATLTQAGSFARLPRLHGSNAQDGNSFAIDFALLGLVLPRAYWAWHTLAFFGCPTAETADALAIATGSATPHVPVPAWRYVYAADYPNLRLAVDPSLGAYHGAELNTLFGTSEALGGPDTPAEAATGRYMRAAWAAFAKDPVGGLVGEGFGWPALPVPVDEAEEGSCEEDAQVVVLGLGNATEAVFQPSSAWDSNCTAVMGVLEALGGVGGLLMLAPFVGQVLEGIDDGDVVAVGEALLAAAQAAAGAASS</sequence>
<keyword evidence="7" id="KW-1185">Reference proteome</keyword>
<keyword evidence="2 4" id="KW-0378">Hydrolase</keyword>
<comment type="similarity">
    <text evidence="1 4">Belongs to the type-B carboxylesterase/lipase family.</text>
</comment>